<feature type="signal peptide" evidence="1">
    <location>
        <begin position="1"/>
        <end position="27"/>
    </location>
</feature>
<feature type="chain" id="PRO_5037202678" evidence="1">
    <location>
        <begin position="28"/>
        <end position="227"/>
    </location>
</feature>
<evidence type="ECO:0000256" key="1">
    <source>
        <dbReference type="SAM" id="SignalP"/>
    </source>
</evidence>
<dbReference type="AlphaFoldDB" id="A0A975TZZ1"/>
<protein>
    <submittedName>
        <fullName evidence="3">Lysophospholipid acyltransferase family protein</fullName>
    </submittedName>
</protein>
<evidence type="ECO:0000313" key="3">
    <source>
        <dbReference type="EMBL" id="QXM23765.1"/>
    </source>
</evidence>
<organism evidence="3 4">
    <name type="scientific">Elioraea tepida</name>
    <dbReference type="NCBI Taxonomy" id="2843330"/>
    <lineage>
        <taxon>Bacteria</taxon>
        <taxon>Pseudomonadati</taxon>
        <taxon>Pseudomonadota</taxon>
        <taxon>Alphaproteobacteria</taxon>
        <taxon>Acetobacterales</taxon>
        <taxon>Elioraeaceae</taxon>
        <taxon>Elioraea</taxon>
    </lineage>
</organism>
<keyword evidence="1" id="KW-0732">Signal</keyword>
<keyword evidence="4" id="KW-1185">Reference proteome</keyword>
<evidence type="ECO:0000259" key="2">
    <source>
        <dbReference type="Pfam" id="PF04028"/>
    </source>
</evidence>
<dbReference type="InterPro" id="IPR007172">
    <property type="entry name" value="DUF374"/>
</dbReference>
<dbReference type="Proteomes" id="UP000694001">
    <property type="component" value="Chromosome"/>
</dbReference>
<dbReference type="EMBL" id="CP076448">
    <property type="protein sequence ID" value="QXM23765.1"/>
    <property type="molecule type" value="Genomic_DNA"/>
</dbReference>
<name>A0A975TZZ1_9PROT</name>
<reference evidence="3" key="1">
    <citation type="submission" date="2021-06" db="EMBL/GenBank/DDBJ databases">
        <title>Elioraea tepida, sp. nov., a moderately thermophilic aerobic anoxygenic phototrophic bacterium isolated from an alkaline siliceous hot spring mat community in Yellowstone National Park, WY, USA.</title>
        <authorList>
            <person name="Saini M.K."/>
            <person name="Yoshida S."/>
            <person name="Sebastian A."/>
            <person name="Hirose S."/>
            <person name="Hara E."/>
            <person name="Tamaki H."/>
            <person name="Soulier N.T."/>
            <person name="Albert I."/>
            <person name="Hanada S."/>
            <person name="Bryant D.A."/>
            <person name="Tank M."/>
        </authorList>
    </citation>
    <scope>NUCLEOTIDE SEQUENCE</scope>
    <source>
        <strain evidence="3">MS-P2</strain>
    </source>
</reference>
<dbReference type="RefSeq" id="WP_218284672.1">
    <property type="nucleotide sequence ID" value="NZ_CP076448.1"/>
</dbReference>
<feature type="domain" description="DUF374" evidence="2">
    <location>
        <begin position="74"/>
        <end position="137"/>
    </location>
</feature>
<keyword evidence="3" id="KW-0012">Acyltransferase</keyword>
<evidence type="ECO:0000313" key="4">
    <source>
        <dbReference type="Proteomes" id="UP000694001"/>
    </source>
</evidence>
<dbReference type="Pfam" id="PF04028">
    <property type="entry name" value="DUF374"/>
    <property type="match status" value="1"/>
</dbReference>
<accession>A0A975TZZ1</accession>
<proteinExistence type="predicted"/>
<dbReference type="CDD" id="cd07983">
    <property type="entry name" value="LPLAT_DUF374-like"/>
    <property type="match status" value="1"/>
</dbReference>
<keyword evidence="3" id="KW-0808">Transferase</keyword>
<dbReference type="GO" id="GO:0016746">
    <property type="term" value="F:acyltransferase activity"/>
    <property type="evidence" value="ECO:0007669"/>
    <property type="project" value="UniProtKB-KW"/>
</dbReference>
<dbReference type="KEGG" id="elio:KO353_10655"/>
<gene>
    <name evidence="3" type="ORF">KO353_10655</name>
</gene>
<sequence length="227" mass="24283">MLKHLLRHPRTLALAAALLARHLHIVAATTRWSVTGRERVEALRGRPLIGAFWHEQLALAPAIAWDWSGSQSDTGITVLVSRHRDGRLIGDVVARLGLDVAYGSSRRGGAAVFREAQRVLAERRAVAITPDGPRGPRRVAQPGVARLARLTGAAVIPLGVAVSRARRLGSWDRMILPLPLGRGAIVYGEPVLPEQAETEEAMLGRIASGMSEAADEAARRAGLAVAP</sequence>